<sequence>MIPSLQDPRWKRAFSNVPAIQKCSLSTRMLFARIKVRLQLDTSDATLQRAISEVHDYFEKNYGAVKNELPLIFG</sequence>
<gene>
    <name evidence="1" type="ORF">SAMN05421819_0856</name>
</gene>
<accession>A0A1H5U5U9</accession>
<proteinExistence type="predicted"/>
<dbReference type="Proteomes" id="UP000236728">
    <property type="component" value="Unassembled WGS sequence"/>
</dbReference>
<organism evidence="1 2">
    <name type="scientific">Bryocella elongata</name>
    <dbReference type="NCBI Taxonomy" id="863522"/>
    <lineage>
        <taxon>Bacteria</taxon>
        <taxon>Pseudomonadati</taxon>
        <taxon>Acidobacteriota</taxon>
        <taxon>Terriglobia</taxon>
        <taxon>Terriglobales</taxon>
        <taxon>Acidobacteriaceae</taxon>
        <taxon>Bryocella</taxon>
    </lineage>
</organism>
<keyword evidence="2" id="KW-1185">Reference proteome</keyword>
<dbReference type="RefSeq" id="WP_146072002.1">
    <property type="nucleotide sequence ID" value="NZ_FNVA01000001.1"/>
</dbReference>
<evidence type="ECO:0000313" key="1">
    <source>
        <dbReference type="EMBL" id="SEF69677.1"/>
    </source>
</evidence>
<reference evidence="1 2" key="1">
    <citation type="submission" date="2016-10" db="EMBL/GenBank/DDBJ databases">
        <authorList>
            <person name="de Groot N.N."/>
        </authorList>
    </citation>
    <scope>NUCLEOTIDE SEQUENCE [LARGE SCALE GENOMIC DNA]</scope>
    <source>
        <strain evidence="1 2">DSM 22489</strain>
    </source>
</reference>
<name>A0A1H5U5U9_9BACT</name>
<dbReference type="EMBL" id="FNVA01000001">
    <property type="protein sequence ID" value="SEF69677.1"/>
    <property type="molecule type" value="Genomic_DNA"/>
</dbReference>
<dbReference type="OrthoDB" id="5458712at2"/>
<dbReference type="AlphaFoldDB" id="A0A1H5U5U9"/>
<evidence type="ECO:0000313" key="2">
    <source>
        <dbReference type="Proteomes" id="UP000236728"/>
    </source>
</evidence>
<protein>
    <submittedName>
        <fullName evidence="1">Uncharacterized protein</fullName>
    </submittedName>
</protein>